<evidence type="ECO:0000313" key="12">
    <source>
        <dbReference type="Proteomes" id="UP001152797"/>
    </source>
</evidence>
<dbReference type="GO" id="GO:0050897">
    <property type="term" value="F:cobalt ion binding"/>
    <property type="evidence" value="ECO:0007669"/>
    <property type="project" value="TreeGrafter"/>
</dbReference>
<evidence type="ECO:0000256" key="2">
    <source>
        <dbReference type="ARBA" id="ARBA00009765"/>
    </source>
</evidence>
<dbReference type="InterPro" id="IPR002523">
    <property type="entry name" value="MgTranspt_CorA/ZnTranspt_ZntB"/>
</dbReference>
<evidence type="ECO:0000256" key="8">
    <source>
        <dbReference type="SAM" id="MobiDB-lite"/>
    </source>
</evidence>
<dbReference type="GO" id="GO:0015095">
    <property type="term" value="F:magnesium ion transmembrane transporter activity"/>
    <property type="evidence" value="ECO:0007669"/>
    <property type="project" value="TreeGrafter"/>
</dbReference>
<organism evidence="10">
    <name type="scientific">Cladocopium goreaui</name>
    <dbReference type="NCBI Taxonomy" id="2562237"/>
    <lineage>
        <taxon>Eukaryota</taxon>
        <taxon>Sar</taxon>
        <taxon>Alveolata</taxon>
        <taxon>Dinophyceae</taxon>
        <taxon>Suessiales</taxon>
        <taxon>Symbiodiniaceae</taxon>
        <taxon>Cladocopium</taxon>
    </lineage>
</organism>
<dbReference type="OrthoDB" id="447129at2759"/>
<dbReference type="Pfam" id="PF01544">
    <property type="entry name" value="CorA"/>
    <property type="match status" value="1"/>
</dbReference>
<feature type="region of interest" description="Disordered" evidence="8">
    <location>
        <begin position="675"/>
        <end position="699"/>
    </location>
</feature>
<sequence>MADLVRGFVERSSTVFLRRGGKTSVSSAEDVLGLLAPHAMKGTDLKKRLQQEQVMTALDLAELDKEDLRDLGLGMVERRRVLRWAMSAEPNNFLESLRTSDEMFGAEGRPIHALEKAQSDLDLWFSLANTTYFPVLMRQLRESLSGSENLAADSEIRESNMRARSIRENMLEEHFDLTPERVKEIFQHVSNGQPILTAQQLVEGLGHIGVTCTDLVPLSSAFALVTHRGGCHAGIRADELDVILSRIKLAQLLGRGEGSVSWSVPPGRLTLVDYTMHNAVIQDLQAEKLLQFFFGHRSHNDGSFGKAAQCSAGCICAAATCPTKVDLHGINIFITLDQLHVKNASSCRLGSAPVQIGSSHVTLILSAPHRPDTLVSVVQPARNASKDWPVSEFCRVDSQEADDAWVEILRQRLKRTRSRLSEHDVRYVGLQIVQLCVDNLVSVVRAFGARLGHLDQVLQPDRGPELDDSTPDASWLSEVSAIRLQLAVVARRLRNARNMLRRLESMVPDDASMGRRLTGYLQDVSDDVDGALEDASHLIERCNALSSAYDAALSREHAAQRRVAKEAERIEQVKQNRHAQKLNDILFVLTTATALFAPVQFLAGVYGMNFAIDGDPTIPELKLEYGYLYFWAIVIIYIFGSGTLAVRLFRKLRIQQEAAHLLRNRQNTFSTLAGESPRVLEGGSPHDEGISSPYQRLTG</sequence>
<dbReference type="EMBL" id="CAMXCT010006788">
    <property type="protein sequence ID" value="CAI4020060.1"/>
    <property type="molecule type" value="Genomic_DNA"/>
</dbReference>
<accession>A0A9P1GSJ5</accession>
<dbReference type="AlphaFoldDB" id="A0A9P1GSJ5"/>
<keyword evidence="7 9" id="KW-0472">Membrane</keyword>
<dbReference type="EMBL" id="CAMXCT030006788">
    <property type="protein sequence ID" value="CAL4807372.1"/>
    <property type="molecule type" value="Genomic_DNA"/>
</dbReference>
<evidence type="ECO:0000256" key="5">
    <source>
        <dbReference type="ARBA" id="ARBA00022692"/>
    </source>
</evidence>
<name>A0A9P1GSJ5_9DINO</name>
<reference evidence="11" key="2">
    <citation type="submission" date="2024-04" db="EMBL/GenBank/DDBJ databases">
        <authorList>
            <person name="Chen Y."/>
            <person name="Shah S."/>
            <person name="Dougan E. K."/>
            <person name="Thang M."/>
            <person name="Chan C."/>
        </authorList>
    </citation>
    <scope>NUCLEOTIDE SEQUENCE [LARGE SCALE GENOMIC DNA]</scope>
</reference>
<dbReference type="GO" id="GO:0005886">
    <property type="term" value="C:plasma membrane"/>
    <property type="evidence" value="ECO:0007669"/>
    <property type="project" value="UniProtKB-SubCell"/>
</dbReference>
<dbReference type="PANTHER" id="PTHR46494:SF1">
    <property type="entry name" value="CORA FAMILY METAL ION TRANSPORTER (EUROFUNG)"/>
    <property type="match status" value="1"/>
</dbReference>
<evidence type="ECO:0000256" key="6">
    <source>
        <dbReference type="ARBA" id="ARBA00022989"/>
    </source>
</evidence>
<gene>
    <name evidence="10" type="ORF">C1SCF055_LOCUS44509</name>
</gene>
<dbReference type="PANTHER" id="PTHR46494">
    <property type="entry name" value="CORA FAMILY METAL ION TRANSPORTER (EUROFUNG)"/>
    <property type="match status" value="1"/>
</dbReference>
<dbReference type="GO" id="GO:0000287">
    <property type="term" value="F:magnesium ion binding"/>
    <property type="evidence" value="ECO:0007669"/>
    <property type="project" value="TreeGrafter"/>
</dbReference>
<comment type="similarity">
    <text evidence="2">Belongs to the CorA metal ion transporter (MIT) (TC 1.A.35) family.</text>
</comment>
<dbReference type="SUPFAM" id="SSF144083">
    <property type="entry name" value="Magnesium transport protein CorA, transmembrane region"/>
    <property type="match status" value="1"/>
</dbReference>
<evidence type="ECO:0000256" key="9">
    <source>
        <dbReference type="SAM" id="Phobius"/>
    </source>
</evidence>
<keyword evidence="5 9" id="KW-0812">Transmembrane</keyword>
<dbReference type="Gene3D" id="1.20.58.340">
    <property type="entry name" value="Magnesium transport protein CorA, transmembrane region"/>
    <property type="match status" value="2"/>
</dbReference>
<evidence type="ECO:0000313" key="11">
    <source>
        <dbReference type="EMBL" id="CAL1173435.1"/>
    </source>
</evidence>
<dbReference type="EMBL" id="CAMXCT020006788">
    <property type="protein sequence ID" value="CAL1173435.1"/>
    <property type="molecule type" value="Genomic_DNA"/>
</dbReference>
<evidence type="ECO:0000256" key="3">
    <source>
        <dbReference type="ARBA" id="ARBA00022448"/>
    </source>
</evidence>
<reference evidence="10" key="1">
    <citation type="submission" date="2022-10" db="EMBL/GenBank/DDBJ databases">
        <authorList>
            <person name="Chen Y."/>
            <person name="Dougan E. K."/>
            <person name="Chan C."/>
            <person name="Rhodes N."/>
            <person name="Thang M."/>
        </authorList>
    </citation>
    <scope>NUCLEOTIDE SEQUENCE</scope>
</reference>
<dbReference type="GO" id="GO:0015087">
    <property type="term" value="F:cobalt ion transmembrane transporter activity"/>
    <property type="evidence" value="ECO:0007669"/>
    <property type="project" value="TreeGrafter"/>
</dbReference>
<dbReference type="InterPro" id="IPR045863">
    <property type="entry name" value="CorA_TM1_TM2"/>
</dbReference>
<keyword evidence="4" id="KW-1003">Cell membrane</keyword>
<proteinExistence type="inferred from homology"/>
<comment type="subcellular location">
    <subcellularLocation>
        <location evidence="1">Cell membrane</location>
        <topology evidence="1">Multi-pass membrane protein</topology>
    </subcellularLocation>
</comment>
<evidence type="ECO:0000256" key="1">
    <source>
        <dbReference type="ARBA" id="ARBA00004651"/>
    </source>
</evidence>
<protein>
    <submittedName>
        <fullName evidence="10">Uncharacterized protein</fullName>
    </submittedName>
</protein>
<evidence type="ECO:0000256" key="7">
    <source>
        <dbReference type="ARBA" id="ARBA00023136"/>
    </source>
</evidence>
<keyword evidence="12" id="KW-1185">Reference proteome</keyword>
<dbReference type="SUPFAM" id="SSF143865">
    <property type="entry name" value="CorA soluble domain-like"/>
    <property type="match status" value="1"/>
</dbReference>
<evidence type="ECO:0000256" key="4">
    <source>
        <dbReference type="ARBA" id="ARBA00022475"/>
    </source>
</evidence>
<dbReference type="InterPro" id="IPR045861">
    <property type="entry name" value="CorA_cytoplasmic_dom"/>
</dbReference>
<comment type="caution">
    <text evidence="10">The sequence shown here is derived from an EMBL/GenBank/DDBJ whole genome shotgun (WGS) entry which is preliminary data.</text>
</comment>
<feature type="transmembrane region" description="Helical" evidence="9">
    <location>
        <begin position="628"/>
        <end position="649"/>
    </location>
</feature>
<evidence type="ECO:0000313" key="10">
    <source>
        <dbReference type="EMBL" id="CAI4020060.1"/>
    </source>
</evidence>
<feature type="transmembrane region" description="Helical" evidence="9">
    <location>
        <begin position="585"/>
        <end position="608"/>
    </location>
</feature>
<keyword evidence="3" id="KW-0813">Transport</keyword>
<keyword evidence="6 9" id="KW-1133">Transmembrane helix</keyword>
<dbReference type="Proteomes" id="UP001152797">
    <property type="component" value="Unassembled WGS sequence"/>
</dbReference>